<dbReference type="AlphaFoldDB" id="A0A2G9YZ64"/>
<name>A0A2G9YZ64_9BACT</name>
<sequence length="502" mass="56172">MIMQSITAKGIWKSFGGKTVLAGVNFALTEGKRIALVGENGSGKSTLLRIITGNLKTDSGEVFGLDNGCAYIAQDFSGDDRETPYKFLTRNVSSIHKATRLLGQSGFDLGKDEARLKQVKCENLSGGEKKKLEIAAGLASGVLFIAIDEPENHLDYQTIEWLISTLCKFHGGLVFVSHDQYFIDQLSDTVLELENGAITVYSMKYDEYLAEKERQVTGRARDWIIEEKTIKRLRKTVGMMKVRAKRNSDTSSTYQQTRRRLQKLEDDHGRKPSADPEKPRVTLSSDVDQKKGKLIVSVDHLYFAYGTKQVFADAVAELRFGEKVVLFGPNGSGKSTLIRLIAGELSPQKGSTRIGVNIKWQFMTQDHLAGLDPEKSALDVFRDVLKWPENKCRACLARYGIKVNLVKQPLRVFSGGQQARLKLALTFAQEPEFLILDEPTNHVDPPTWEAIVEAIQAYPGTVLAITHDREFIDTIAEKLWVLGNRKIDVEIGNLSDYLDRKR</sequence>
<keyword evidence="2" id="KW-0067">ATP-binding</keyword>
<dbReference type="InterPro" id="IPR017871">
    <property type="entry name" value="ABC_transporter-like_CS"/>
</dbReference>
<feature type="domain" description="ABC transporter" evidence="4">
    <location>
        <begin position="6"/>
        <end position="220"/>
    </location>
</feature>
<proteinExistence type="predicted"/>
<dbReference type="InterPro" id="IPR003593">
    <property type="entry name" value="AAA+_ATPase"/>
</dbReference>
<evidence type="ECO:0000259" key="4">
    <source>
        <dbReference type="PROSITE" id="PS50893"/>
    </source>
</evidence>
<evidence type="ECO:0000256" key="2">
    <source>
        <dbReference type="ARBA" id="ARBA00022840"/>
    </source>
</evidence>
<dbReference type="GO" id="GO:0005524">
    <property type="term" value="F:ATP binding"/>
    <property type="evidence" value="ECO:0007669"/>
    <property type="project" value="UniProtKB-KW"/>
</dbReference>
<dbReference type="SMART" id="SM00382">
    <property type="entry name" value="AAA"/>
    <property type="match status" value="2"/>
</dbReference>
<dbReference type="PANTHER" id="PTHR42855">
    <property type="entry name" value="ABC TRANSPORTER ATP-BINDING SUBUNIT"/>
    <property type="match status" value="1"/>
</dbReference>
<comment type="caution">
    <text evidence="5">The sequence shown here is derived from an EMBL/GenBank/DDBJ whole genome shotgun (WGS) entry which is preliminary data.</text>
</comment>
<organism evidence="5 6">
    <name type="scientific">Candidatus Nealsonbacteria bacterium CG23_combo_of_CG06-09_8_20_14_all_37_18</name>
    <dbReference type="NCBI Taxonomy" id="1974720"/>
    <lineage>
        <taxon>Bacteria</taxon>
        <taxon>Candidatus Nealsoniibacteriota</taxon>
    </lineage>
</organism>
<feature type="compositionally biased region" description="Basic and acidic residues" evidence="3">
    <location>
        <begin position="262"/>
        <end position="280"/>
    </location>
</feature>
<protein>
    <recommendedName>
        <fullName evidence="4">ABC transporter domain-containing protein</fullName>
    </recommendedName>
</protein>
<evidence type="ECO:0000313" key="5">
    <source>
        <dbReference type="EMBL" id="PIP24507.1"/>
    </source>
</evidence>
<keyword evidence="1" id="KW-0547">Nucleotide-binding</keyword>
<accession>A0A2G9YZ64</accession>
<gene>
    <name evidence="5" type="ORF">COX35_00345</name>
</gene>
<evidence type="ECO:0000313" key="6">
    <source>
        <dbReference type="Proteomes" id="UP000229952"/>
    </source>
</evidence>
<dbReference type="InterPro" id="IPR032781">
    <property type="entry name" value="ABC_tran_Xtn"/>
</dbReference>
<dbReference type="PROSITE" id="PS50893">
    <property type="entry name" value="ABC_TRANSPORTER_2"/>
    <property type="match status" value="2"/>
</dbReference>
<dbReference type="SUPFAM" id="SSF52540">
    <property type="entry name" value="P-loop containing nucleoside triphosphate hydrolases"/>
    <property type="match status" value="2"/>
</dbReference>
<feature type="region of interest" description="Disordered" evidence="3">
    <location>
        <begin position="243"/>
        <end position="285"/>
    </location>
</feature>
<dbReference type="Gene3D" id="3.40.50.300">
    <property type="entry name" value="P-loop containing nucleotide triphosphate hydrolases"/>
    <property type="match status" value="2"/>
</dbReference>
<dbReference type="GO" id="GO:0016887">
    <property type="term" value="F:ATP hydrolysis activity"/>
    <property type="evidence" value="ECO:0007669"/>
    <property type="project" value="InterPro"/>
</dbReference>
<dbReference type="InterPro" id="IPR003439">
    <property type="entry name" value="ABC_transporter-like_ATP-bd"/>
</dbReference>
<dbReference type="Proteomes" id="UP000229952">
    <property type="component" value="Unassembled WGS sequence"/>
</dbReference>
<dbReference type="InterPro" id="IPR051309">
    <property type="entry name" value="ABCF_ATPase"/>
</dbReference>
<feature type="domain" description="ABC transporter" evidence="4">
    <location>
        <begin position="296"/>
        <end position="502"/>
    </location>
</feature>
<dbReference type="CDD" id="cd03221">
    <property type="entry name" value="ABCF_EF-3"/>
    <property type="match status" value="2"/>
</dbReference>
<reference evidence="5 6" key="1">
    <citation type="submission" date="2017-09" db="EMBL/GenBank/DDBJ databases">
        <title>Depth-based differentiation of microbial function through sediment-hosted aquifers and enrichment of novel symbionts in the deep terrestrial subsurface.</title>
        <authorList>
            <person name="Probst A.J."/>
            <person name="Ladd B."/>
            <person name="Jarett J.K."/>
            <person name="Geller-Mcgrath D.E."/>
            <person name="Sieber C.M."/>
            <person name="Emerson J.B."/>
            <person name="Anantharaman K."/>
            <person name="Thomas B.C."/>
            <person name="Malmstrom R."/>
            <person name="Stieglmeier M."/>
            <person name="Klingl A."/>
            <person name="Woyke T."/>
            <person name="Ryan C.M."/>
            <person name="Banfield J.F."/>
        </authorList>
    </citation>
    <scope>NUCLEOTIDE SEQUENCE [LARGE SCALE GENOMIC DNA]</scope>
    <source>
        <strain evidence="5">CG23_combo_of_CG06-09_8_20_14_all_37_18</strain>
    </source>
</reference>
<dbReference type="EMBL" id="PCRQ01000014">
    <property type="protein sequence ID" value="PIP24507.1"/>
    <property type="molecule type" value="Genomic_DNA"/>
</dbReference>
<dbReference type="Pfam" id="PF12848">
    <property type="entry name" value="ABC_tran_Xtn"/>
    <property type="match status" value="1"/>
</dbReference>
<dbReference type="Pfam" id="PF00005">
    <property type="entry name" value="ABC_tran"/>
    <property type="match status" value="2"/>
</dbReference>
<evidence type="ECO:0000256" key="1">
    <source>
        <dbReference type="ARBA" id="ARBA00022741"/>
    </source>
</evidence>
<evidence type="ECO:0000256" key="3">
    <source>
        <dbReference type="SAM" id="MobiDB-lite"/>
    </source>
</evidence>
<dbReference type="PANTHER" id="PTHR42855:SF1">
    <property type="entry name" value="ABC TRANSPORTER DOMAIN-CONTAINING PROTEIN"/>
    <property type="match status" value="1"/>
</dbReference>
<dbReference type="InterPro" id="IPR027417">
    <property type="entry name" value="P-loop_NTPase"/>
</dbReference>
<dbReference type="PROSITE" id="PS00211">
    <property type="entry name" value="ABC_TRANSPORTER_1"/>
    <property type="match status" value="2"/>
</dbReference>